<dbReference type="AlphaFoldDB" id="A0A9K3LL09"/>
<evidence type="ECO:0008006" key="3">
    <source>
        <dbReference type="Google" id="ProtNLM"/>
    </source>
</evidence>
<evidence type="ECO:0000313" key="2">
    <source>
        <dbReference type="Proteomes" id="UP000693970"/>
    </source>
</evidence>
<accession>A0A9K3LL09</accession>
<sequence>MPDPVGNFAVCLAKSDPDGSFEFDPKALVPSSRLLQIGKPTVIHFYNGGDGDGNFVSRKTKAYLDFGEEAFDHVEQILAGLLRDKVVGANFSSSSQQPSNKTTVAMEEYLTVPSVGVSSMDHEHETCLTALKNLIHSPSKKNLQVVYEELMNHFAHEEALMVEHGFGGTVGDPFSPLTSHIKDHRRILDLVEHELKLGNNTSAAGTCNTTVDGVAS</sequence>
<proteinExistence type="predicted"/>
<dbReference type="EMBL" id="JAGRRH010000010">
    <property type="protein sequence ID" value="KAG7363729.1"/>
    <property type="molecule type" value="Genomic_DNA"/>
</dbReference>
<organism evidence="1 2">
    <name type="scientific">Nitzschia inconspicua</name>
    <dbReference type="NCBI Taxonomy" id="303405"/>
    <lineage>
        <taxon>Eukaryota</taxon>
        <taxon>Sar</taxon>
        <taxon>Stramenopiles</taxon>
        <taxon>Ochrophyta</taxon>
        <taxon>Bacillariophyta</taxon>
        <taxon>Bacillariophyceae</taxon>
        <taxon>Bacillariophycidae</taxon>
        <taxon>Bacillariales</taxon>
        <taxon>Bacillariaceae</taxon>
        <taxon>Nitzschia</taxon>
    </lineage>
</organism>
<gene>
    <name evidence="1" type="ORF">IV203_027090</name>
</gene>
<evidence type="ECO:0000313" key="1">
    <source>
        <dbReference type="EMBL" id="KAG7363729.1"/>
    </source>
</evidence>
<dbReference type="Proteomes" id="UP000693970">
    <property type="component" value="Unassembled WGS sequence"/>
</dbReference>
<name>A0A9K3LL09_9STRA</name>
<protein>
    <recommendedName>
        <fullName evidence="3">Hemerythrin-like domain-containing protein</fullName>
    </recommendedName>
</protein>
<reference evidence="1" key="1">
    <citation type="journal article" date="2021" name="Sci. Rep.">
        <title>Diploid genomic architecture of Nitzschia inconspicua, an elite biomass production diatom.</title>
        <authorList>
            <person name="Oliver A."/>
            <person name="Podell S."/>
            <person name="Pinowska A."/>
            <person name="Traller J.C."/>
            <person name="Smith S.R."/>
            <person name="McClure R."/>
            <person name="Beliaev A."/>
            <person name="Bohutskyi P."/>
            <person name="Hill E.A."/>
            <person name="Rabines A."/>
            <person name="Zheng H."/>
            <person name="Allen L.Z."/>
            <person name="Kuo A."/>
            <person name="Grigoriev I.V."/>
            <person name="Allen A.E."/>
            <person name="Hazlebeck D."/>
            <person name="Allen E.E."/>
        </authorList>
    </citation>
    <scope>NUCLEOTIDE SEQUENCE</scope>
    <source>
        <strain evidence="1">Hildebrandi</strain>
    </source>
</reference>
<keyword evidence="2" id="KW-1185">Reference proteome</keyword>
<dbReference type="OrthoDB" id="46181at2759"/>
<reference evidence="1" key="2">
    <citation type="submission" date="2021-04" db="EMBL/GenBank/DDBJ databases">
        <authorList>
            <person name="Podell S."/>
        </authorList>
    </citation>
    <scope>NUCLEOTIDE SEQUENCE</scope>
    <source>
        <strain evidence="1">Hildebrandi</strain>
    </source>
</reference>
<comment type="caution">
    <text evidence="1">The sequence shown here is derived from an EMBL/GenBank/DDBJ whole genome shotgun (WGS) entry which is preliminary data.</text>
</comment>